<dbReference type="AlphaFoldDB" id="A0A1W1BYP3"/>
<gene>
    <name evidence="1" type="ORF">MNB_SV-12-1563</name>
</gene>
<name>A0A1W1BYP3_9ZZZZ</name>
<protein>
    <submittedName>
        <fullName evidence="1">Uncharacterized protein</fullName>
    </submittedName>
</protein>
<sequence>MHIKQETTTLIKIQSNFKNLLDLEDEVFLSKLKEISRA</sequence>
<dbReference type="EMBL" id="FPHE01000086">
    <property type="protein sequence ID" value="SFV58718.1"/>
    <property type="molecule type" value="Genomic_DNA"/>
</dbReference>
<evidence type="ECO:0000313" key="1">
    <source>
        <dbReference type="EMBL" id="SFV58718.1"/>
    </source>
</evidence>
<proteinExistence type="predicted"/>
<accession>A0A1W1BYP3</accession>
<organism evidence="1">
    <name type="scientific">hydrothermal vent metagenome</name>
    <dbReference type="NCBI Taxonomy" id="652676"/>
    <lineage>
        <taxon>unclassified sequences</taxon>
        <taxon>metagenomes</taxon>
        <taxon>ecological metagenomes</taxon>
    </lineage>
</organism>
<reference evidence="1" key="1">
    <citation type="submission" date="2016-10" db="EMBL/GenBank/DDBJ databases">
        <authorList>
            <person name="de Groot N.N."/>
        </authorList>
    </citation>
    <scope>NUCLEOTIDE SEQUENCE</scope>
</reference>